<name>A0AAV8YKY1_9CUCU</name>
<reference evidence="4" key="1">
    <citation type="journal article" date="2023" name="Insect Mol. Biol.">
        <title>Genome sequencing provides insights into the evolution of gene families encoding plant cell wall-degrading enzymes in longhorned beetles.</title>
        <authorList>
            <person name="Shin N.R."/>
            <person name="Okamura Y."/>
            <person name="Kirsch R."/>
            <person name="Pauchet Y."/>
        </authorList>
    </citation>
    <scope>NUCLEOTIDE SEQUENCE</scope>
    <source>
        <strain evidence="4">AMC_N1</strain>
    </source>
</reference>
<accession>A0AAV8YKY1</accession>
<dbReference type="SMART" id="SM00360">
    <property type="entry name" value="RRM"/>
    <property type="match status" value="4"/>
</dbReference>
<keyword evidence="5" id="KW-1185">Reference proteome</keyword>
<dbReference type="InterPro" id="IPR052462">
    <property type="entry name" value="SLIRP/GR-RBP-like"/>
</dbReference>
<dbReference type="Gene3D" id="3.30.70.330">
    <property type="match status" value="3"/>
</dbReference>
<dbReference type="CDD" id="cd12369">
    <property type="entry name" value="RRM4_RBM45"/>
    <property type="match status" value="1"/>
</dbReference>
<dbReference type="AlphaFoldDB" id="A0AAV8YKY1"/>
<dbReference type="InterPro" id="IPR034203">
    <property type="entry name" value="RBM45_RRM1"/>
</dbReference>
<evidence type="ECO:0000313" key="5">
    <source>
        <dbReference type="Proteomes" id="UP001162162"/>
    </source>
</evidence>
<dbReference type="FunFam" id="3.30.70.330:FF:000600">
    <property type="entry name" value="Uncharacterized protein, isoform A"/>
    <property type="match status" value="1"/>
</dbReference>
<evidence type="ECO:0000256" key="1">
    <source>
        <dbReference type="ARBA" id="ARBA00022884"/>
    </source>
</evidence>
<dbReference type="EMBL" id="JAPWTK010000068">
    <property type="protein sequence ID" value="KAJ8952485.1"/>
    <property type="molecule type" value="Genomic_DNA"/>
</dbReference>
<feature type="domain" description="RRM" evidence="3">
    <location>
        <begin position="18"/>
        <end position="97"/>
    </location>
</feature>
<sequence>MADRRSSMGSSSDDPPNSRLFIIGPKTLNEEDFRKAFEDFGTIEEIWVVKDRTTGENKGVTYIKYSKTSEAAKALETMNGKIIGNGTRSIKVMIAASREQGSNETLTKKKKIQRLFVMVPKNMTDTELYDYFKQFGDIDYASIIKDKATRESKGFAYVKYVKFSHAAAAFEQCDRKYKPVFAEPRKANSSRNEERFSSSFDGFHKSSMSLPPAPDHYGGEGYTKLMVIASPNVNQDQLWKLFDVVPAQIRGRTYASHKGNREVIYNTPQWAAYAKDKLHGFEYPPGHRLIVRPEYDNLRPSFSSKDKPKPDILQIAETIAQASSLIQAAGLSPDVLQAKLGIIQSTKESEVYCSIKLPDPQPLAGIDEETVARCFIVCTPSALPNTVLKDVFCRFGNLIDVYMLNNRNCGYAKYASKQSAEDAIQTLHGAEVLGMRIKVLEAEERPDANRNGRESIRRVLSSKMDSFLL</sequence>
<dbReference type="CDD" id="cd12366">
    <property type="entry name" value="RRM1_RBM45"/>
    <property type="match status" value="1"/>
</dbReference>
<dbReference type="GO" id="GO:0003723">
    <property type="term" value="F:RNA binding"/>
    <property type="evidence" value="ECO:0007669"/>
    <property type="project" value="UniProtKB-UniRule"/>
</dbReference>
<evidence type="ECO:0000259" key="3">
    <source>
        <dbReference type="PROSITE" id="PS50102"/>
    </source>
</evidence>
<dbReference type="Pfam" id="PF00076">
    <property type="entry name" value="RRM_1"/>
    <property type="match status" value="3"/>
</dbReference>
<keyword evidence="1 2" id="KW-0694">RNA-binding</keyword>
<evidence type="ECO:0000256" key="2">
    <source>
        <dbReference type="PROSITE-ProRule" id="PRU00176"/>
    </source>
</evidence>
<dbReference type="InterPro" id="IPR034208">
    <property type="entry name" value="RBM45_RRM4"/>
</dbReference>
<dbReference type="SUPFAM" id="SSF54928">
    <property type="entry name" value="RNA-binding domain, RBD"/>
    <property type="match status" value="3"/>
</dbReference>
<evidence type="ECO:0000313" key="4">
    <source>
        <dbReference type="EMBL" id="KAJ8952485.1"/>
    </source>
</evidence>
<organism evidence="4 5">
    <name type="scientific">Aromia moschata</name>
    <dbReference type="NCBI Taxonomy" id="1265417"/>
    <lineage>
        <taxon>Eukaryota</taxon>
        <taxon>Metazoa</taxon>
        <taxon>Ecdysozoa</taxon>
        <taxon>Arthropoda</taxon>
        <taxon>Hexapoda</taxon>
        <taxon>Insecta</taxon>
        <taxon>Pterygota</taxon>
        <taxon>Neoptera</taxon>
        <taxon>Endopterygota</taxon>
        <taxon>Coleoptera</taxon>
        <taxon>Polyphaga</taxon>
        <taxon>Cucujiformia</taxon>
        <taxon>Chrysomeloidea</taxon>
        <taxon>Cerambycidae</taxon>
        <taxon>Cerambycinae</taxon>
        <taxon>Callichromatini</taxon>
        <taxon>Aromia</taxon>
    </lineage>
</organism>
<gene>
    <name evidence="4" type="ORF">NQ318_003280</name>
</gene>
<protein>
    <recommendedName>
        <fullName evidence="3">RRM domain-containing protein</fullName>
    </recommendedName>
</protein>
<dbReference type="PANTHER" id="PTHR48027">
    <property type="entry name" value="HETEROGENEOUS NUCLEAR RIBONUCLEOPROTEIN 87F-RELATED"/>
    <property type="match status" value="1"/>
</dbReference>
<dbReference type="InterPro" id="IPR012677">
    <property type="entry name" value="Nucleotide-bd_a/b_plait_sf"/>
</dbReference>
<feature type="domain" description="RRM" evidence="3">
    <location>
        <begin position="113"/>
        <end position="187"/>
    </location>
</feature>
<dbReference type="Proteomes" id="UP001162162">
    <property type="component" value="Unassembled WGS sequence"/>
</dbReference>
<dbReference type="PROSITE" id="PS50102">
    <property type="entry name" value="RRM"/>
    <property type="match status" value="3"/>
</dbReference>
<feature type="domain" description="RRM" evidence="3">
    <location>
        <begin position="372"/>
        <end position="444"/>
    </location>
</feature>
<comment type="caution">
    <text evidence="4">The sequence shown here is derived from an EMBL/GenBank/DDBJ whole genome shotgun (WGS) entry which is preliminary data.</text>
</comment>
<dbReference type="InterPro" id="IPR035979">
    <property type="entry name" value="RBD_domain_sf"/>
</dbReference>
<dbReference type="InterPro" id="IPR000504">
    <property type="entry name" value="RRM_dom"/>
</dbReference>
<proteinExistence type="predicted"/>